<evidence type="ECO:0000256" key="1">
    <source>
        <dbReference type="SAM" id="Phobius"/>
    </source>
</evidence>
<evidence type="ECO:0000313" key="3">
    <source>
        <dbReference type="Proteomes" id="UP000014160"/>
    </source>
</evidence>
<dbReference type="NCBIfam" id="TIGR01598">
    <property type="entry name" value="holin_phiLC3"/>
    <property type="match status" value="1"/>
</dbReference>
<dbReference type="InterPro" id="IPR006485">
    <property type="entry name" value="Phage-like_holin"/>
</dbReference>
<keyword evidence="1" id="KW-1133">Transmembrane helix</keyword>
<evidence type="ECO:0000313" key="2">
    <source>
        <dbReference type="EMBL" id="EOW81839.1"/>
    </source>
</evidence>
<feature type="transmembrane region" description="Helical" evidence="1">
    <location>
        <begin position="46"/>
        <end position="64"/>
    </location>
</feature>
<keyword evidence="1" id="KW-0812">Transmembrane</keyword>
<dbReference type="EMBL" id="ASWH01000001">
    <property type="protein sequence ID" value="EOW81839.1"/>
    <property type="molecule type" value="Genomic_DNA"/>
</dbReference>
<name>A0ABN0MHZ3_9ENTE</name>
<reference evidence="2 3" key="1">
    <citation type="submission" date="2013-03" db="EMBL/GenBank/DDBJ databases">
        <title>The Genome Sequence of Enterococcus gilvus ATCC BAA-350 (PacBio/Illumina hybrid assembly).</title>
        <authorList>
            <consortium name="The Broad Institute Genomics Platform"/>
            <consortium name="The Broad Institute Genome Sequencing Center for Infectious Disease"/>
            <person name="Earl A."/>
            <person name="Russ C."/>
            <person name="Gilmore M."/>
            <person name="Surin D."/>
            <person name="Walker B."/>
            <person name="Young S."/>
            <person name="Zeng Q."/>
            <person name="Gargeya S."/>
            <person name="Fitzgerald M."/>
            <person name="Haas B."/>
            <person name="Abouelleil A."/>
            <person name="Allen A.W."/>
            <person name="Alvarado L."/>
            <person name="Arachchi H.M."/>
            <person name="Berlin A.M."/>
            <person name="Chapman S.B."/>
            <person name="Gainer-Dewar J."/>
            <person name="Goldberg J."/>
            <person name="Griggs A."/>
            <person name="Gujja S."/>
            <person name="Hansen M."/>
            <person name="Howarth C."/>
            <person name="Imamovic A."/>
            <person name="Ireland A."/>
            <person name="Larimer J."/>
            <person name="McCowan C."/>
            <person name="Murphy C."/>
            <person name="Pearson M."/>
            <person name="Poon T.W."/>
            <person name="Priest M."/>
            <person name="Roberts A."/>
            <person name="Saif S."/>
            <person name="Shea T."/>
            <person name="Sisk P."/>
            <person name="Sykes S."/>
            <person name="Wortman J."/>
            <person name="Nusbaum C."/>
            <person name="Birren B."/>
        </authorList>
    </citation>
    <scope>NUCLEOTIDE SEQUENCE [LARGE SCALE GENOMIC DNA]</scope>
    <source>
        <strain evidence="2 3">ATCC BAA-350</strain>
    </source>
</reference>
<protein>
    <submittedName>
        <fullName evidence="2">Phage phi LC3 family holin</fullName>
    </submittedName>
</protein>
<gene>
    <name evidence="2" type="ORF">I592_01139</name>
</gene>
<organism evidence="2 3">
    <name type="scientific">Enterococcus gilvus ATCC BAA-350</name>
    <dbReference type="NCBI Taxonomy" id="1158614"/>
    <lineage>
        <taxon>Bacteria</taxon>
        <taxon>Bacillati</taxon>
        <taxon>Bacillota</taxon>
        <taxon>Bacilli</taxon>
        <taxon>Lactobacillales</taxon>
        <taxon>Enterococcaceae</taxon>
        <taxon>Enterococcus</taxon>
    </lineage>
</organism>
<dbReference type="Proteomes" id="UP000014160">
    <property type="component" value="Unassembled WGS sequence"/>
</dbReference>
<proteinExistence type="predicted"/>
<comment type="caution">
    <text evidence="2">The sequence shown here is derived from an EMBL/GenBank/DDBJ whole genome shotgun (WGS) entry which is preliminary data.</text>
</comment>
<dbReference type="RefSeq" id="WP_016250188.1">
    <property type="nucleotide sequence ID" value="NZ_ASWH01000001.1"/>
</dbReference>
<keyword evidence="1" id="KW-0472">Membrane</keyword>
<dbReference type="Pfam" id="PF04531">
    <property type="entry name" value="Phage_holin_1"/>
    <property type="match status" value="1"/>
</dbReference>
<accession>A0ABN0MHZ3</accession>
<keyword evidence="3" id="KW-1185">Reference proteome</keyword>
<sequence>MKINWKLRIKSKAFWVGVVPLVILLVQAVAAAFGYTLDLSSYGDKALAVINALFALLAFLGITADPTTHGLSDSDQALAYSKPKKEGK</sequence>